<evidence type="ECO:0000259" key="4">
    <source>
        <dbReference type="PROSITE" id="PS50893"/>
    </source>
</evidence>
<dbReference type="PANTHER" id="PTHR42711:SF13">
    <property type="entry name" value="ABC TRANSPORTER, ATP-BINDING PROTEIN"/>
    <property type="match status" value="1"/>
</dbReference>
<evidence type="ECO:0000313" key="5">
    <source>
        <dbReference type="EMBL" id="MQW40442.1"/>
    </source>
</evidence>
<reference evidence="5 6" key="1">
    <citation type="submission" date="2019-10" db="EMBL/GenBank/DDBJ databases">
        <authorList>
            <person name="Dong K."/>
        </authorList>
    </citation>
    <scope>NUCLEOTIDE SEQUENCE [LARGE SCALE GENOMIC DNA]</scope>
    <source>
        <strain evidence="5 6">DSM 28960</strain>
    </source>
</reference>
<dbReference type="Gene3D" id="3.40.50.300">
    <property type="entry name" value="P-loop containing nucleotide triphosphate hydrolases"/>
    <property type="match status" value="1"/>
</dbReference>
<keyword evidence="2" id="KW-0547">Nucleotide-binding</keyword>
<dbReference type="InterPro" id="IPR050763">
    <property type="entry name" value="ABC_transporter_ATP-binding"/>
</dbReference>
<dbReference type="SMART" id="SM00382">
    <property type="entry name" value="AAA"/>
    <property type="match status" value="1"/>
</dbReference>
<dbReference type="Proteomes" id="UP000439550">
    <property type="component" value="Unassembled WGS sequence"/>
</dbReference>
<dbReference type="CDD" id="cd03230">
    <property type="entry name" value="ABC_DR_subfamily_A"/>
    <property type="match status" value="1"/>
</dbReference>
<keyword evidence="6" id="KW-1185">Reference proteome</keyword>
<sequence length="232" mass="26183">MIEMKNIQKYFDEKMVLSSVDLLVQEGEIFGLLGPSGSGKTTIINILTNQIEHEAGKKRVEASAFEIGLMLDSDELYERLNCLENLELFARIYGVSHKKVMETLENVELTHVAKKEVSTLSKGMRQRLALARAMIHTPKILFLDEPTSELDPVSSRHIHEMIKTLRHQGATVFLTTHNMDEAVKLCDRVGLLYEGKIVETGNPYDICKRHGAIKTVPDLEKVFFKMTGANLI</sequence>
<accession>A0A7X1ZBU9</accession>
<dbReference type="EMBL" id="WITJ01000019">
    <property type="protein sequence ID" value="MQW40442.1"/>
    <property type="molecule type" value="Genomic_DNA"/>
</dbReference>
<dbReference type="GO" id="GO:0005524">
    <property type="term" value="F:ATP binding"/>
    <property type="evidence" value="ECO:0007669"/>
    <property type="project" value="UniProtKB-KW"/>
</dbReference>
<protein>
    <submittedName>
        <fullName evidence="5">ATP-binding cassette domain-containing protein</fullName>
    </submittedName>
</protein>
<dbReference type="GO" id="GO:0016887">
    <property type="term" value="F:ATP hydrolysis activity"/>
    <property type="evidence" value="ECO:0007669"/>
    <property type="project" value="InterPro"/>
</dbReference>
<comment type="caution">
    <text evidence="5">The sequence shown here is derived from an EMBL/GenBank/DDBJ whole genome shotgun (WGS) entry which is preliminary data.</text>
</comment>
<dbReference type="PROSITE" id="PS00211">
    <property type="entry name" value="ABC_TRANSPORTER_1"/>
    <property type="match status" value="1"/>
</dbReference>
<evidence type="ECO:0000256" key="3">
    <source>
        <dbReference type="ARBA" id="ARBA00022840"/>
    </source>
</evidence>
<dbReference type="InterPro" id="IPR027417">
    <property type="entry name" value="P-loop_NTPase"/>
</dbReference>
<dbReference type="OrthoDB" id="9804819at2"/>
<evidence type="ECO:0000256" key="2">
    <source>
        <dbReference type="ARBA" id="ARBA00022741"/>
    </source>
</evidence>
<dbReference type="PROSITE" id="PS50893">
    <property type="entry name" value="ABC_TRANSPORTER_2"/>
    <property type="match status" value="1"/>
</dbReference>
<dbReference type="InterPro" id="IPR017871">
    <property type="entry name" value="ABC_transporter-like_CS"/>
</dbReference>
<evidence type="ECO:0000256" key="1">
    <source>
        <dbReference type="ARBA" id="ARBA00022448"/>
    </source>
</evidence>
<keyword evidence="3 5" id="KW-0067">ATP-binding</keyword>
<dbReference type="Pfam" id="PF00005">
    <property type="entry name" value="ABC_tran"/>
    <property type="match status" value="1"/>
</dbReference>
<dbReference type="InterPro" id="IPR003439">
    <property type="entry name" value="ABC_transporter-like_ATP-bd"/>
</dbReference>
<proteinExistence type="predicted"/>
<dbReference type="SUPFAM" id="SSF52540">
    <property type="entry name" value="P-loop containing nucleoside triphosphate hydrolases"/>
    <property type="match status" value="1"/>
</dbReference>
<dbReference type="InterPro" id="IPR003593">
    <property type="entry name" value="AAA+_ATPase"/>
</dbReference>
<evidence type="ECO:0000313" key="6">
    <source>
        <dbReference type="Proteomes" id="UP000439550"/>
    </source>
</evidence>
<name>A0A7X1ZBU9_9LACT</name>
<keyword evidence="1" id="KW-0813">Transport</keyword>
<dbReference type="RefSeq" id="WP_153497076.1">
    <property type="nucleotide sequence ID" value="NZ_CAXYUY010000036.1"/>
</dbReference>
<dbReference type="AlphaFoldDB" id="A0A7X1ZBU9"/>
<organism evidence="5 6">
    <name type="scientific">Lactococcus hircilactis</name>
    <dbReference type="NCBI Taxonomy" id="1494462"/>
    <lineage>
        <taxon>Bacteria</taxon>
        <taxon>Bacillati</taxon>
        <taxon>Bacillota</taxon>
        <taxon>Bacilli</taxon>
        <taxon>Lactobacillales</taxon>
        <taxon>Streptococcaceae</taxon>
        <taxon>Lactococcus</taxon>
    </lineage>
</organism>
<gene>
    <name evidence="5" type="ORF">GHI93_10985</name>
</gene>
<feature type="domain" description="ABC transporter" evidence="4">
    <location>
        <begin position="2"/>
        <end position="219"/>
    </location>
</feature>
<dbReference type="PANTHER" id="PTHR42711">
    <property type="entry name" value="ABC TRANSPORTER ATP-BINDING PROTEIN"/>
    <property type="match status" value="1"/>
</dbReference>